<keyword evidence="4" id="KW-1185">Reference proteome</keyword>
<reference evidence="3 4" key="1">
    <citation type="submission" date="2020-06" db="EMBL/GenBank/DDBJ databases">
        <title>Transcriptomic and genomic resources for Thalictrum thalictroides and T. hernandezii: Facilitating candidate gene discovery in an emerging model plant lineage.</title>
        <authorList>
            <person name="Arias T."/>
            <person name="Riano-Pachon D.M."/>
            <person name="Di Stilio V.S."/>
        </authorList>
    </citation>
    <scope>NUCLEOTIDE SEQUENCE [LARGE SCALE GENOMIC DNA]</scope>
    <source>
        <strain evidence="4">cv. WT478/WT964</strain>
        <tissue evidence="3">Leaves</tissue>
    </source>
</reference>
<accession>A0A7J6WMM2</accession>
<dbReference type="GO" id="GO:0005737">
    <property type="term" value="C:cytoplasm"/>
    <property type="evidence" value="ECO:0007669"/>
    <property type="project" value="TreeGrafter"/>
</dbReference>
<evidence type="ECO:0000313" key="3">
    <source>
        <dbReference type="EMBL" id="KAF5198616.1"/>
    </source>
</evidence>
<keyword evidence="1" id="KW-0175">Coiled coil</keyword>
<dbReference type="EMBL" id="JABWDY010013057">
    <property type="protein sequence ID" value="KAF5198616.1"/>
    <property type="molecule type" value="Genomic_DNA"/>
</dbReference>
<evidence type="ECO:0000259" key="2">
    <source>
        <dbReference type="Pfam" id="PF10312"/>
    </source>
</evidence>
<gene>
    <name evidence="3" type="ORF">FRX31_011790</name>
</gene>
<dbReference type="PANTHER" id="PTHR21737:SF4">
    <property type="entry name" value="SPLICING FACTOR CACTIN"/>
    <property type="match status" value="1"/>
</dbReference>
<feature type="domain" description="Splicing factor cactin central" evidence="2">
    <location>
        <begin position="76"/>
        <end position="249"/>
    </location>
</feature>
<dbReference type="AlphaFoldDB" id="A0A7J6WMM2"/>
<dbReference type="GO" id="GO:0045292">
    <property type="term" value="P:mRNA cis splicing, via spliceosome"/>
    <property type="evidence" value="ECO:0007669"/>
    <property type="project" value="TreeGrafter"/>
</dbReference>
<comment type="caution">
    <text evidence="3">The sequence shown here is derived from an EMBL/GenBank/DDBJ whole genome shotgun (WGS) entry which is preliminary data.</text>
</comment>
<evidence type="ECO:0000313" key="4">
    <source>
        <dbReference type="Proteomes" id="UP000554482"/>
    </source>
</evidence>
<dbReference type="PANTHER" id="PTHR21737">
    <property type="entry name" value="POLYGLUTAMINE BINDING PROTEIN 1/MARVEL MEMBRANE-ASSOCIATING DOMAIN CONTAINING 3"/>
    <property type="match status" value="1"/>
</dbReference>
<organism evidence="3 4">
    <name type="scientific">Thalictrum thalictroides</name>
    <name type="common">Rue-anemone</name>
    <name type="synonym">Anemone thalictroides</name>
    <dbReference type="NCBI Taxonomy" id="46969"/>
    <lineage>
        <taxon>Eukaryota</taxon>
        <taxon>Viridiplantae</taxon>
        <taxon>Streptophyta</taxon>
        <taxon>Embryophyta</taxon>
        <taxon>Tracheophyta</taxon>
        <taxon>Spermatophyta</taxon>
        <taxon>Magnoliopsida</taxon>
        <taxon>Ranunculales</taxon>
        <taxon>Ranunculaceae</taxon>
        <taxon>Thalictroideae</taxon>
        <taxon>Thalictrum</taxon>
    </lineage>
</organism>
<feature type="coiled-coil region" evidence="1">
    <location>
        <begin position="27"/>
        <end position="64"/>
    </location>
</feature>
<dbReference type="OrthoDB" id="1734495at2759"/>
<dbReference type="InterPro" id="IPR018816">
    <property type="entry name" value="Cactin_central"/>
</dbReference>
<protein>
    <submittedName>
        <fullName evidence="3">Cactin</fullName>
    </submittedName>
</protein>
<dbReference type="Pfam" id="PF10312">
    <property type="entry name" value="Cactin_mid"/>
    <property type="match status" value="1"/>
</dbReference>
<dbReference type="Proteomes" id="UP000554482">
    <property type="component" value="Unassembled WGS sequence"/>
</dbReference>
<name>A0A7J6WMM2_THATH</name>
<dbReference type="GO" id="GO:0005681">
    <property type="term" value="C:spliceosomal complex"/>
    <property type="evidence" value="ECO:0007669"/>
    <property type="project" value="TreeGrafter"/>
</dbReference>
<sequence>MGKHSGSSRKEEEKHNLFVWKKKKKVSFDLKSEKRKQQERLKELERLRNRRLEIANQKTKLEQDKRQAMAYQFQHNWENRQQQDQRFLYQQSLLRSDIRLRQGRPKPIDLLRKHLHSDGVGSSVYVVFKGLLLKDLEELRGEIGLNLDFDTAIPTYTLFWQSLLLLCDWEIQAATDNDSLQQKSKLELPSSVKEDVEDFLKGKTHKELEDLLSQTESQLCSGNAKVIEFWEALLTRLHMYKARACLNEIQVKLLSDVEPSSTANNVDVIDIGMPYEELERKPSPYNPDQPIPCKLGCSNRERGPNTHVMRFLERRLISYHYLPTGKGNPRDN</sequence>
<proteinExistence type="predicted"/>
<evidence type="ECO:0000256" key="1">
    <source>
        <dbReference type="SAM" id="Coils"/>
    </source>
</evidence>